<keyword evidence="6 7" id="KW-0472">Membrane</keyword>
<evidence type="ECO:0000313" key="9">
    <source>
        <dbReference type="EMBL" id="CAI8031227.1"/>
    </source>
</evidence>
<organism evidence="9 10">
    <name type="scientific">Geodia barretti</name>
    <name type="common">Barrett's horny sponge</name>
    <dbReference type="NCBI Taxonomy" id="519541"/>
    <lineage>
        <taxon>Eukaryota</taxon>
        <taxon>Metazoa</taxon>
        <taxon>Porifera</taxon>
        <taxon>Demospongiae</taxon>
        <taxon>Heteroscleromorpha</taxon>
        <taxon>Tetractinellida</taxon>
        <taxon>Astrophorina</taxon>
        <taxon>Geodiidae</taxon>
        <taxon>Geodia</taxon>
    </lineage>
</organism>
<name>A0AA35WYG1_GEOBA</name>
<feature type="transmembrane region" description="Helical" evidence="7">
    <location>
        <begin position="344"/>
        <end position="363"/>
    </location>
</feature>
<dbReference type="GO" id="GO:0005886">
    <property type="term" value="C:plasma membrane"/>
    <property type="evidence" value="ECO:0007669"/>
    <property type="project" value="UniProtKB-SubCell"/>
</dbReference>
<dbReference type="SUPFAM" id="SSF103473">
    <property type="entry name" value="MFS general substrate transporter"/>
    <property type="match status" value="1"/>
</dbReference>
<feature type="transmembrane region" description="Helical" evidence="7">
    <location>
        <begin position="408"/>
        <end position="435"/>
    </location>
</feature>
<dbReference type="Gene3D" id="1.20.1250.20">
    <property type="entry name" value="MFS general substrate transporter like domains"/>
    <property type="match status" value="1"/>
</dbReference>
<reference evidence="9" key="1">
    <citation type="submission" date="2023-03" db="EMBL/GenBank/DDBJ databases">
        <authorList>
            <person name="Steffen K."/>
            <person name="Cardenas P."/>
        </authorList>
    </citation>
    <scope>NUCLEOTIDE SEQUENCE</scope>
</reference>
<evidence type="ECO:0000256" key="2">
    <source>
        <dbReference type="ARBA" id="ARBA00022448"/>
    </source>
</evidence>
<accession>A0AA35WYG1</accession>
<evidence type="ECO:0000256" key="3">
    <source>
        <dbReference type="ARBA" id="ARBA00022475"/>
    </source>
</evidence>
<feature type="transmembrane region" description="Helical" evidence="7">
    <location>
        <begin position="455"/>
        <end position="478"/>
    </location>
</feature>
<sequence>MRIATGPVPRITRSTNYKWWVFASVALGLYLTVTDQSGVNIALPRIAQHFGADLPAVQWIALGFTLSTSVMFMPVGRLSDIFGRTQVFMLGFAVFVAAALLGGSAVAFPVLIAAKILQGVGVAGIEANGMAMVADIFPEKERGKAIGLYMSIIGAGAVGGPVIGGTLVSLLGWRSIFAVSAGVGVVALALAAVVLRRGVSVENRQPAGTNFDWTGAGLSAIVLICFLLSITNGHKLGWYSPAIMAGFGIAAAALALFIWWEGKASAPMLDLSFFRSKVFTLGVSARFLSFLGGSAVYFLMPFYLVQGLDFEPSKAGLLMVPGSACIAFWGPFSGRLSDRIGTRWLTVAGMALCSIGMLMFARLDVDSSAWEIVVSIIVEGTGIGLFSSPNTSAIMTAIDSRKFSVASAFLNLVRTSAGLSGIAIFTAIVVFTMASQGFEPDLSGVSESGGNDVRLVFIAGMSRAFVVGAAVMVAAMVVSLMRPENPSVLDEG</sequence>
<protein>
    <submittedName>
        <fullName evidence="9">Riboflavin transporter RibZ</fullName>
    </submittedName>
</protein>
<feature type="transmembrane region" description="Helical" evidence="7">
    <location>
        <begin position="146"/>
        <end position="170"/>
    </location>
</feature>
<dbReference type="PROSITE" id="PS50850">
    <property type="entry name" value="MFS"/>
    <property type="match status" value="1"/>
</dbReference>
<feature type="transmembrane region" description="Helical" evidence="7">
    <location>
        <begin position="176"/>
        <end position="199"/>
    </location>
</feature>
<evidence type="ECO:0000313" key="10">
    <source>
        <dbReference type="Proteomes" id="UP001174909"/>
    </source>
</evidence>
<evidence type="ECO:0000256" key="1">
    <source>
        <dbReference type="ARBA" id="ARBA00004651"/>
    </source>
</evidence>
<feature type="transmembrane region" description="Helical" evidence="7">
    <location>
        <begin position="20"/>
        <end position="44"/>
    </location>
</feature>
<gene>
    <name evidence="9" type="ORF">GBAR_LOCUS17730</name>
</gene>
<dbReference type="AlphaFoldDB" id="A0AA35WYG1"/>
<feature type="domain" description="Major facilitator superfamily (MFS) profile" evidence="8">
    <location>
        <begin position="21"/>
        <end position="486"/>
    </location>
</feature>
<dbReference type="Pfam" id="PF07690">
    <property type="entry name" value="MFS_1"/>
    <property type="match status" value="1"/>
</dbReference>
<dbReference type="Gene3D" id="1.20.1720.10">
    <property type="entry name" value="Multidrug resistance protein D"/>
    <property type="match status" value="1"/>
</dbReference>
<dbReference type="InterPro" id="IPR036259">
    <property type="entry name" value="MFS_trans_sf"/>
</dbReference>
<feature type="transmembrane region" description="Helical" evidence="7">
    <location>
        <begin position="116"/>
        <end position="134"/>
    </location>
</feature>
<keyword evidence="10" id="KW-1185">Reference proteome</keyword>
<feature type="transmembrane region" description="Helical" evidence="7">
    <location>
        <begin position="369"/>
        <end position="387"/>
    </location>
</feature>
<comment type="caution">
    <text evidence="9">The sequence shown here is derived from an EMBL/GenBank/DDBJ whole genome shotgun (WGS) entry which is preliminary data.</text>
</comment>
<dbReference type="EMBL" id="CASHTH010002526">
    <property type="protein sequence ID" value="CAI8031227.1"/>
    <property type="molecule type" value="Genomic_DNA"/>
</dbReference>
<comment type="subcellular location">
    <subcellularLocation>
        <location evidence="1">Cell membrane</location>
        <topology evidence="1">Multi-pass membrane protein</topology>
    </subcellularLocation>
</comment>
<dbReference type="PANTHER" id="PTHR42718">
    <property type="entry name" value="MAJOR FACILITATOR SUPERFAMILY MULTIDRUG TRANSPORTER MFSC"/>
    <property type="match status" value="1"/>
</dbReference>
<evidence type="ECO:0000256" key="4">
    <source>
        <dbReference type="ARBA" id="ARBA00022692"/>
    </source>
</evidence>
<dbReference type="InterPro" id="IPR011701">
    <property type="entry name" value="MFS"/>
</dbReference>
<dbReference type="Proteomes" id="UP001174909">
    <property type="component" value="Unassembled WGS sequence"/>
</dbReference>
<keyword evidence="5 7" id="KW-1133">Transmembrane helix</keyword>
<dbReference type="PRINTS" id="PR01036">
    <property type="entry name" value="TCRTETB"/>
</dbReference>
<keyword evidence="4 7" id="KW-0812">Transmembrane</keyword>
<feature type="transmembrane region" description="Helical" evidence="7">
    <location>
        <begin position="315"/>
        <end position="332"/>
    </location>
</feature>
<feature type="transmembrane region" description="Helical" evidence="7">
    <location>
        <begin position="87"/>
        <end position="110"/>
    </location>
</feature>
<feature type="transmembrane region" description="Helical" evidence="7">
    <location>
        <begin position="56"/>
        <end position="75"/>
    </location>
</feature>
<evidence type="ECO:0000256" key="7">
    <source>
        <dbReference type="SAM" id="Phobius"/>
    </source>
</evidence>
<keyword evidence="3" id="KW-1003">Cell membrane</keyword>
<evidence type="ECO:0000259" key="8">
    <source>
        <dbReference type="PROSITE" id="PS50850"/>
    </source>
</evidence>
<dbReference type="GO" id="GO:0022857">
    <property type="term" value="F:transmembrane transporter activity"/>
    <property type="evidence" value="ECO:0007669"/>
    <property type="project" value="InterPro"/>
</dbReference>
<feature type="transmembrane region" description="Helical" evidence="7">
    <location>
        <begin position="281"/>
        <end position="303"/>
    </location>
</feature>
<proteinExistence type="predicted"/>
<dbReference type="PANTHER" id="PTHR42718:SF46">
    <property type="entry name" value="BLR6921 PROTEIN"/>
    <property type="match status" value="1"/>
</dbReference>
<feature type="transmembrane region" description="Helical" evidence="7">
    <location>
        <begin position="236"/>
        <end position="260"/>
    </location>
</feature>
<keyword evidence="2" id="KW-0813">Transport</keyword>
<dbReference type="InterPro" id="IPR020846">
    <property type="entry name" value="MFS_dom"/>
</dbReference>
<evidence type="ECO:0000256" key="5">
    <source>
        <dbReference type="ARBA" id="ARBA00022989"/>
    </source>
</evidence>
<evidence type="ECO:0000256" key="6">
    <source>
        <dbReference type="ARBA" id="ARBA00023136"/>
    </source>
</evidence>
<dbReference type="CDD" id="cd17321">
    <property type="entry name" value="MFS_MMR_MDR_like"/>
    <property type="match status" value="1"/>
</dbReference>
<feature type="transmembrane region" description="Helical" evidence="7">
    <location>
        <begin position="211"/>
        <end position="230"/>
    </location>
</feature>